<evidence type="ECO:0000313" key="3">
    <source>
        <dbReference type="Proteomes" id="UP001165121"/>
    </source>
</evidence>
<sequence>MSMPPPAVEWGESLLAVSFDGSARVKHGGDAYGAIVWKRPGSNVLAAASKYAPDLTGNETERTDETEGGIPSTSQWDGRMDGADSDPCGKDAYRRYNQRDWDEYAERLTFALNTAHDLPGPWLGLSDDVGIVVALSQRPLARSRPAEVALVSNGVDRFGFDDALLSEDSREVTLAEDEFELDQIADVRSGRRTGYGCVHGGFPVYWKGYAEPTGVDEADLDSRALLQEFERKMADRNRFLQSHEESEE</sequence>
<comment type="caution">
    <text evidence="2">The sequence shown here is derived from an EMBL/GenBank/DDBJ whole genome shotgun (WGS) entry which is preliminary data.</text>
</comment>
<dbReference type="Proteomes" id="UP001165121">
    <property type="component" value="Unassembled WGS sequence"/>
</dbReference>
<evidence type="ECO:0000313" key="2">
    <source>
        <dbReference type="EMBL" id="GMF52743.1"/>
    </source>
</evidence>
<reference evidence="2" key="1">
    <citation type="submission" date="2023-04" db="EMBL/GenBank/DDBJ databases">
        <title>Phytophthora fragariaefolia NBRC 109709.</title>
        <authorList>
            <person name="Ichikawa N."/>
            <person name="Sato H."/>
            <person name="Tonouchi N."/>
        </authorList>
    </citation>
    <scope>NUCLEOTIDE SEQUENCE</scope>
    <source>
        <strain evidence="2">NBRC 109709</strain>
    </source>
</reference>
<name>A0A9W6Y491_9STRA</name>
<gene>
    <name evidence="2" type="ORF">Pfra01_002165700</name>
</gene>
<accession>A0A9W6Y491</accession>
<proteinExistence type="predicted"/>
<dbReference type="AlphaFoldDB" id="A0A9W6Y491"/>
<organism evidence="2 3">
    <name type="scientific">Phytophthora fragariaefolia</name>
    <dbReference type="NCBI Taxonomy" id="1490495"/>
    <lineage>
        <taxon>Eukaryota</taxon>
        <taxon>Sar</taxon>
        <taxon>Stramenopiles</taxon>
        <taxon>Oomycota</taxon>
        <taxon>Peronosporomycetes</taxon>
        <taxon>Peronosporales</taxon>
        <taxon>Peronosporaceae</taxon>
        <taxon>Phytophthora</taxon>
    </lineage>
</organism>
<evidence type="ECO:0000256" key="1">
    <source>
        <dbReference type="SAM" id="MobiDB-lite"/>
    </source>
</evidence>
<dbReference type="EMBL" id="BSXT01003135">
    <property type="protein sequence ID" value="GMF52743.1"/>
    <property type="molecule type" value="Genomic_DNA"/>
</dbReference>
<feature type="region of interest" description="Disordered" evidence="1">
    <location>
        <begin position="55"/>
        <end position="84"/>
    </location>
</feature>
<dbReference type="OrthoDB" id="273092at2759"/>
<protein>
    <submittedName>
        <fullName evidence="2">Unnamed protein product</fullName>
    </submittedName>
</protein>
<dbReference type="Gene3D" id="2.40.50.40">
    <property type="match status" value="1"/>
</dbReference>
<keyword evidence="3" id="KW-1185">Reference proteome</keyword>